<sequence length="199" mass="23244">GLGFDKGVTYHTQTDYWGDNETLADELWESIDTAPMVIALSYEEAYKRGLSWSVPWFWDDDKGIYLVKAFHSMHCLKLLRKAIRDYAWNRDNPVPLFHVDHCLDSLRQDIRCKADDTPMPSVNEAHKTGDGQILECRDWDGLVAWARHPDRHSCFEHINEYKDPVHKLEQFAFCPTDHPSHGVMTRYFEKFGHKDAFAE</sequence>
<dbReference type="OrthoDB" id="3687641at2759"/>
<dbReference type="Pfam" id="PF11807">
    <property type="entry name" value="UstYa"/>
    <property type="match status" value="1"/>
</dbReference>
<keyword evidence="3" id="KW-1185">Reference proteome</keyword>
<evidence type="ECO:0000313" key="2">
    <source>
        <dbReference type="EMBL" id="KAF2228674.1"/>
    </source>
</evidence>
<name>A0A6A6GSC7_VIRVR</name>
<dbReference type="PANTHER" id="PTHR33365">
    <property type="entry name" value="YALI0B05434P"/>
    <property type="match status" value="1"/>
</dbReference>
<protein>
    <submittedName>
        <fullName evidence="2">Uncharacterized protein</fullName>
    </submittedName>
</protein>
<dbReference type="PANTHER" id="PTHR33365:SF6">
    <property type="entry name" value="OXIDASE USTYA"/>
    <property type="match status" value="1"/>
</dbReference>
<accession>A0A6A6GSC7</accession>
<comment type="similarity">
    <text evidence="1">Belongs to the ustYa family.</text>
</comment>
<organism evidence="2 3">
    <name type="scientific">Viridothelium virens</name>
    <name type="common">Speckled blister lichen</name>
    <name type="synonym">Trypethelium virens</name>
    <dbReference type="NCBI Taxonomy" id="1048519"/>
    <lineage>
        <taxon>Eukaryota</taxon>
        <taxon>Fungi</taxon>
        <taxon>Dikarya</taxon>
        <taxon>Ascomycota</taxon>
        <taxon>Pezizomycotina</taxon>
        <taxon>Dothideomycetes</taxon>
        <taxon>Dothideomycetes incertae sedis</taxon>
        <taxon>Trypetheliales</taxon>
        <taxon>Trypetheliaceae</taxon>
        <taxon>Viridothelium</taxon>
    </lineage>
</organism>
<dbReference type="GO" id="GO:0043386">
    <property type="term" value="P:mycotoxin biosynthetic process"/>
    <property type="evidence" value="ECO:0007669"/>
    <property type="project" value="InterPro"/>
</dbReference>
<dbReference type="EMBL" id="ML991900">
    <property type="protein sequence ID" value="KAF2228674.1"/>
    <property type="molecule type" value="Genomic_DNA"/>
</dbReference>
<dbReference type="AlphaFoldDB" id="A0A6A6GSC7"/>
<dbReference type="InterPro" id="IPR021765">
    <property type="entry name" value="UstYa-like"/>
</dbReference>
<gene>
    <name evidence="2" type="ORF">EV356DRAFT_457279</name>
</gene>
<evidence type="ECO:0000256" key="1">
    <source>
        <dbReference type="ARBA" id="ARBA00035112"/>
    </source>
</evidence>
<evidence type="ECO:0000313" key="3">
    <source>
        <dbReference type="Proteomes" id="UP000800092"/>
    </source>
</evidence>
<proteinExistence type="inferred from homology"/>
<dbReference type="Proteomes" id="UP000800092">
    <property type="component" value="Unassembled WGS sequence"/>
</dbReference>
<feature type="non-terminal residue" evidence="2">
    <location>
        <position position="1"/>
    </location>
</feature>
<reference evidence="2" key="1">
    <citation type="journal article" date="2020" name="Stud. Mycol.">
        <title>101 Dothideomycetes genomes: a test case for predicting lifestyles and emergence of pathogens.</title>
        <authorList>
            <person name="Haridas S."/>
            <person name="Albert R."/>
            <person name="Binder M."/>
            <person name="Bloem J."/>
            <person name="Labutti K."/>
            <person name="Salamov A."/>
            <person name="Andreopoulos B."/>
            <person name="Baker S."/>
            <person name="Barry K."/>
            <person name="Bills G."/>
            <person name="Bluhm B."/>
            <person name="Cannon C."/>
            <person name="Castanera R."/>
            <person name="Culley D."/>
            <person name="Daum C."/>
            <person name="Ezra D."/>
            <person name="Gonzalez J."/>
            <person name="Henrissat B."/>
            <person name="Kuo A."/>
            <person name="Liang C."/>
            <person name="Lipzen A."/>
            <person name="Lutzoni F."/>
            <person name="Magnuson J."/>
            <person name="Mondo S."/>
            <person name="Nolan M."/>
            <person name="Ohm R."/>
            <person name="Pangilinan J."/>
            <person name="Park H.-J."/>
            <person name="Ramirez L."/>
            <person name="Alfaro M."/>
            <person name="Sun H."/>
            <person name="Tritt A."/>
            <person name="Yoshinaga Y."/>
            <person name="Zwiers L.-H."/>
            <person name="Turgeon B."/>
            <person name="Goodwin S."/>
            <person name="Spatafora J."/>
            <person name="Crous P."/>
            <person name="Grigoriev I."/>
        </authorList>
    </citation>
    <scope>NUCLEOTIDE SEQUENCE</scope>
    <source>
        <strain evidence="2">Tuck. ex Michener</strain>
    </source>
</reference>